<dbReference type="PANTHER" id="PTHR11079:SF202">
    <property type="entry name" value="TRNA-SPECIFIC ADENOSINE DEAMINASE"/>
    <property type="match status" value="1"/>
</dbReference>
<dbReference type="CDD" id="cd01285">
    <property type="entry name" value="nucleoside_deaminase"/>
    <property type="match status" value="1"/>
</dbReference>
<reference evidence="10" key="1">
    <citation type="submission" date="2018-05" db="EMBL/GenBank/DDBJ databases">
        <title>Ignatzschineria dubaiensis sp. nov., isolated from necrotic foot tissues of dromedaries (Camelus dromedarius) and associated maggots in Dubai, United Arab Emirates.</title>
        <authorList>
            <person name="Tsang C.C."/>
            <person name="Tang J.Y.M."/>
            <person name="Fong J.Y.H."/>
            <person name="Kinne J."/>
            <person name="Lee H.H."/>
            <person name="Joseph M."/>
            <person name="Jose S."/>
            <person name="Schuster R.K."/>
            <person name="Tang Y."/>
            <person name="Sivakumar S."/>
            <person name="Chen J.H.K."/>
            <person name="Teng J.L.L."/>
            <person name="Lau S.K.P."/>
            <person name="Wernery U."/>
            <person name="Woo P.C.Y."/>
        </authorList>
    </citation>
    <scope>NUCLEOTIDE SEQUENCE [LARGE SCALE GENOMIC DNA]</scope>
    <source>
        <strain evidence="10">KCTC 22644</strain>
    </source>
</reference>
<feature type="binding site" evidence="7">
    <location>
        <position position="66"/>
    </location>
    <ligand>
        <name>Zn(2+)</name>
        <dbReference type="ChEBI" id="CHEBI:29105"/>
        <note>catalytic</note>
    </ligand>
</feature>
<dbReference type="GO" id="GO:0008270">
    <property type="term" value="F:zinc ion binding"/>
    <property type="evidence" value="ECO:0007669"/>
    <property type="project" value="UniProtKB-UniRule"/>
</dbReference>
<comment type="catalytic activity">
    <reaction evidence="6 7">
        <text>adenosine(34) in tRNA + H2O + H(+) = inosine(34) in tRNA + NH4(+)</text>
        <dbReference type="Rhea" id="RHEA:43168"/>
        <dbReference type="Rhea" id="RHEA-COMP:10373"/>
        <dbReference type="Rhea" id="RHEA-COMP:10374"/>
        <dbReference type="ChEBI" id="CHEBI:15377"/>
        <dbReference type="ChEBI" id="CHEBI:15378"/>
        <dbReference type="ChEBI" id="CHEBI:28938"/>
        <dbReference type="ChEBI" id="CHEBI:74411"/>
        <dbReference type="ChEBI" id="CHEBI:82852"/>
        <dbReference type="EC" id="3.5.4.33"/>
    </reaction>
</comment>
<dbReference type="GO" id="GO:0002100">
    <property type="term" value="P:tRNA wobble adenosine to inosine editing"/>
    <property type="evidence" value="ECO:0007669"/>
    <property type="project" value="UniProtKB-UniRule"/>
</dbReference>
<evidence type="ECO:0000256" key="1">
    <source>
        <dbReference type="ARBA" id="ARBA00011738"/>
    </source>
</evidence>
<feature type="domain" description="CMP/dCMP-type deaminase" evidence="8">
    <location>
        <begin position="15"/>
        <end position="126"/>
    </location>
</feature>
<dbReference type="GO" id="GO:0052717">
    <property type="term" value="F:tRNA-specific adenosine-34 deaminase activity"/>
    <property type="evidence" value="ECO:0007669"/>
    <property type="project" value="UniProtKB-UniRule"/>
</dbReference>
<dbReference type="Proteomes" id="UP000245020">
    <property type="component" value="Unassembled WGS sequence"/>
</dbReference>
<comment type="caution">
    <text evidence="9">The sequence shown here is derived from an EMBL/GenBank/DDBJ whole genome shotgun (WGS) entry which is preliminary data.</text>
</comment>
<dbReference type="PROSITE" id="PS51747">
    <property type="entry name" value="CYT_DCMP_DEAMINASES_2"/>
    <property type="match status" value="1"/>
</dbReference>
<evidence type="ECO:0000256" key="7">
    <source>
        <dbReference type="HAMAP-Rule" id="MF_00972"/>
    </source>
</evidence>
<organism evidence="9 10">
    <name type="scientific">Ignatzschineria ureiclastica</name>
    <dbReference type="NCBI Taxonomy" id="472582"/>
    <lineage>
        <taxon>Bacteria</taxon>
        <taxon>Pseudomonadati</taxon>
        <taxon>Pseudomonadota</taxon>
        <taxon>Gammaproteobacteria</taxon>
        <taxon>Cardiobacteriales</taxon>
        <taxon>Ignatzschineriaceae</taxon>
        <taxon>Ignatzschineria</taxon>
    </lineage>
</organism>
<dbReference type="Gene3D" id="3.40.140.10">
    <property type="entry name" value="Cytidine Deaminase, domain 2"/>
    <property type="match status" value="1"/>
</dbReference>
<dbReference type="OrthoDB" id="9802676at2"/>
<dbReference type="AlphaFoldDB" id="A0A2U2AGV1"/>
<feature type="binding site" evidence="7">
    <location>
        <position position="96"/>
    </location>
    <ligand>
        <name>Zn(2+)</name>
        <dbReference type="ChEBI" id="CHEBI:29105"/>
        <note>catalytic</note>
    </ligand>
</feature>
<evidence type="ECO:0000313" key="9">
    <source>
        <dbReference type="EMBL" id="PWD81894.1"/>
    </source>
</evidence>
<evidence type="ECO:0000256" key="4">
    <source>
        <dbReference type="ARBA" id="ARBA00022801"/>
    </source>
</evidence>
<keyword evidence="4 7" id="KW-0378">Hydrolase</keyword>
<dbReference type="EMBL" id="QEWQ01000001">
    <property type="protein sequence ID" value="PWD81894.1"/>
    <property type="molecule type" value="Genomic_DNA"/>
</dbReference>
<dbReference type="InterPro" id="IPR002125">
    <property type="entry name" value="CMP_dCMP_dom"/>
</dbReference>
<feature type="binding site" evidence="7">
    <location>
        <position position="99"/>
    </location>
    <ligand>
        <name>Zn(2+)</name>
        <dbReference type="ChEBI" id="CHEBI:29105"/>
        <note>catalytic</note>
    </ligand>
</feature>
<dbReference type="SUPFAM" id="SSF53927">
    <property type="entry name" value="Cytidine deaminase-like"/>
    <property type="match status" value="1"/>
</dbReference>
<dbReference type="EC" id="3.5.4.33" evidence="7"/>
<name>A0A2U2AGV1_9GAMM</name>
<dbReference type="RefSeq" id="WP_109188513.1">
    <property type="nucleotide sequence ID" value="NZ_BMYA01000001.1"/>
</dbReference>
<accession>A0A2U2AGV1</accession>
<dbReference type="InterPro" id="IPR028883">
    <property type="entry name" value="tRNA_aden_deaminase"/>
</dbReference>
<feature type="active site" description="Proton donor" evidence="7">
    <location>
        <position position="68"/>
    </location>
</feature>
<comment type="subunit">
    <text evidence="1 7">Homodimer.</text>
</comment>
<sequence>MTLNASPEYTPEELAKHEYFMREAFAEAKKAESLGEVPIGAVIVLNGEIIARGHNRSIIDHDPTAHAEIVAIREACQVMQNYRLPNTTLYVTLEPCTMCAGSFLHSRITTVVYGAGDSRNGALGTHLNVNDYQAFNHKIEIIPRILETECRILLQDFFRARRQKTTIKSE</sequence>
<comment type="cofactor">
    <cofactor evidence="7">
        <name>Zn(2+)</name>
        <dbReference type="ChEBI" id="CHEBI:29105"/>
    </cofactor>
    <text evidence="7">Binds 1 zinc ion per subunit.</text>
</comment>
<keyword evidence="10" id="KW-1185">Reference proteome</keyword>
<keyword evidence="5 7" id="KW-0862">Zinc</keyword>
<evidence type="ECO:0000256" key="5">
    <source>
        <dbReference type="ARBA" id="ARBA00022833"/>
    </source>
</evidence>
<evidence type="ECO:0000313" key="10">
    <source>
        <dbReference type="Proteomes" id="UP000245020"/>
    </source>
</evidence>
<dbReference type="Pfam" id="PF00383">
    <property type="entry name" value="dCMP_cyt_deam_1"/>
    <property type="match status" value="1"/>
</dbReference>
<proteinExistence type="inferred from homology"/>
<keyword evidence="3 7" id="KW-0479">Metal-binding</keyword>
<protein>
    <recommendedName>
        <fullName evidence="7">tRNA-specific adenosine deaminase</fullName>
        <ecNumber evidence="7">3.5.4.33</ecNumber>
    </recommendedName>
</protein>
<evidence type="ECO:0000256" key="3">
    <source>
        <dbReference type="ARBA" id="ARBA00022723"/>
    </source>
</evidence>
<evidence type="ECO:0000256" key="6">
    <source>
        <dbReference type="ARBA" id="ARBA00048045"/>
    </source>
</evidence>
<dbReference type="InterPro" id="IPR016193">
    <property type="entry name" value="Cytidine_deaminase-like"/>
</dbReference>
<dbReference type="NCBIfam" id="NF008113">
    <property type="entry name" value="PRK10860.1"/>
    <property type="match status" value="1"/>
</dbReference>
<evidence type="ECO:0000259" key="8">
    <source>
        <dbReference type="PROSITE" id="PS51747"/>
    </source>
</evidence>
<dbReference type="FunFam" id="3.40.140.10:FF:000005">
    <property type="entry name" value="tRNA-specific adenosine deaminase"/>
    <property type="match status" value="1"/>
</dbReference>
<keyword evidence="2 7" id="KW-0819">tRNA processing</keyword>
<evidence type="ECO:0000256" key="2">
    <source>
        <dbReference type="ARBA" id="ARBA00022694"/>
    </source>
</evidence>
<dbReference type="PANTHER" id="PTHR11079">
    <property type="entry name" value="CYTOSINE DEAMINASE FAMILY MEMBER"/>
    <property type="match status" value="1"/>
</dbReference>
<gene>
    <name evidence="7" type="primary">tadA</name>
    <name evidence="9" type="ORF">DC083_01555</name>
</gene>
<dbReference type="HAMAP" id="MF_00972">
    <property type="entry name" value="tRNA_aden_deaminase"/>
    <property type="match status" value="1"/>
</dbReference>
<comment type="similarity">
    <text evidence="7">Belongs to the cytidine and deoxycytidylate deaminase family.</text>
</comment>
<comment type="function">
    <text evidence="7">Catalyzes the deamination of adenosine to inosine at the wobble position 34 of tRNA(Arg2).</text>
</comment>